<dbReference type="Pfam" id="PF07653">
    <property type="entry name" value="SH3_2"/>
    <property type="match status" value="1"/>
</dbReference>
<dbReference type="OMA" id="VHKSCMK"/>
<dbReference type="PRINTS" id="PR00499">
    <property type="entry name" value="P67PHOX"/>
</dbReference>
<feature type="domain" description="SH3" evidence="4">
    <location>
        <begin position="1050"/>
        <end position="1111"/>
    </location>
</feature>
<feature type="compositionally biased region" description="Basic and acidic residues" evidence="3">
    <location>
        <begin position="207"/>
        <end position="219"/>
    </location>
</feature>
<dbReference type="GO" id="GO:0043328">
    <property type="term" value="P:protein transport to vacuole involved in ubiquitin-dependent protein catabolic process via the multivesicular body sorting pathway"/>
    <property type="evidence" value="ECO:0007669"/>
    <property type="project" value="TreeGrafter"/>
</dbReference>
<dbReference type="SMART" id="SM00326">
    <property type="entry name" value="SH3"/>
    <property type="match status" value="5"/>
</dbReference>
<protein>
    <submittedName>
        <fullName evidence="6">SH3 domain-containing protein 19-like</fullName>
    </submittedName>
</protein>
<feature type="domain" description="SH3" evidence="4">
    <location>
        <begin position="711"/>
        <end position="770"/>
    </location>
</feature>
<feature type="domain" description="SH3" evidence="4">
    <location>
        <begin position="798"/>
        <end position="857"/>
    </location>
</feature>
<dbReference type="OrthoDB" id="27823at2759"/>
<accession>A0A9W3B184</accession>
<evidence type="ECO:0000313" key="6">
    <source>
        <dbReference type="RefSeq" id="XP_055893243.1"/>
    </source>
</evidence>
<evidence type="ECO:0000256" key="1">
    <source>
        <dbReference type="ARBA" id="ARBA00022443"/>
    </source>
</evidence>
<feature type="compositionally biased region" description="Polar residues" evidence="3">
    <location>
        <begin position="1"/>
        <end position="11"/>
    </location>
</feature>
<evidence type="ECO:0000313" key="5">
    <source>
        <dbReference type="Proteomes" id="UP001165740"/>
    </source>
</evidence>
<name>A0A9W3B184_BIOGL</name>
<feature type="compositionally biased region" description="Polar residues" evidence="3">
    <location>
        <begin position="76"/>
        <end position="109"/>
    </location>
</feature>
<sequence>MSDLIDTSENNVGVAPLPPARKRTKPTVIRPASKTQDAASAQQAPPPRPAPPAPPGARPPPPAVHRPPPPPTQRPSTEAQINKPGNDQQSLNTRNSVNGSTSPAVTKSGSVKKKLEITIVDARPMSEAGFRDMKGGLTSPSLSTGNEKSIPKPEVTGMEEQEGPPKPSRVSIIRPAVKPNEIIPPPKPSRPEVGLSTQEVAPSTQQEHSESLTSKENDVPPRPMRPTIIRPQSQLHKSTDQKPSEQPPMVPQSRPKASQISTDTIDPPKLSPSPRPRSTVFSSIESNKSSSSVETKSAPVPSPRPTPRVSKDVASKPEISTDTRLESSQKTDSSTFGLQEKPQTIKPPLPEPPQRPKRPSAQPKPNPTPKQDDDFNDVGPLYAKIVKPSKKSTSDESPVNEVNDITSELGSHFQVKLRSTTSVEEASPTESANKDSSNQRHSQAMGLPKPVPKPKPLSRSDSGKAKIPEAESVPEDVFNEKNSEAVLRPKSNVPTQAANNDEIKPGHISEHFLSKFEHTGSLDDSQLPSEKYVPPLPVKRPVTFIGAPQRNKVTDSCTDCTDHCNNKTGEDVKMAPEIKDHTQEKPMPVAITSKGASTPQGNSSDMKKPARPSRPSPPSGGGSPQPLHLGPSVDPTLKQQPSLSEEVKPRRPSGPSPLLPPAGGQRPEEKEKDIASNIQEKPGTLSASKAAKPVVLPRRPGPGHPLYHYMSKEPHGIAVHGYTARQEDELSFKVGDTVLLVRKEDEHWLVGKFGGKEGLFPANYVQVKCPLPEENSTSGLAQSIVGNDIGACAPTNSVKGPRCKARFDFDGEGDGDLALEDGDVVQIIERVGTEWLRGEKKGRRGIFPVSFVEIIEDLPSNEALSMPVTAIADFNGQEGELSFSSGDTINVLSQVNNEWLQGEFQGKKGRFPASFVSHIPINLPEYRPYKKPQTKASGVTSTIQGKQLDLIPQEQTFDQQPQEADELITDGPVLVQRSKETVKGYCRGRFDYLDPPLGDLGFKAGDRIEILEFYGEDWARGRLGKKEGMIPLNLVAEEIIEPDIIIEPEVKIEYGKVIHDFQGETENDLSLKEGDVIEMEEIADTKGNWRWGRLNGKRGMFPVIFVELLLK</sequence>
<dbReference type="Pfam" id="PF00018">
    <property type="entry name" value="SH3_1"/>
    <property type="match status" value="2"/>
</dbReference>
<feature type="domain" description="SH3" evidence="4">
    <location>
        <begin position="863"/>
        <end position="921"/>
    </location>
</feature>
<reference evidence="6" key="1">
    <citation type="submission" date="2025-08" db="UniProtKB">
        <authorList>
            <consortium name="RefSeq"/>
        </authorList>
    </citation>
    <scope>IDENTIFICATION</scope>
</reference>
<feature type="compositionally biased region" description="Polar residues" evidence="3">
    <location>
        <begin position="138"/>
        <end position="147"/>
    </location>
</feature>
<dbReference type="AlphaFoldDB" id="A0A9W3B184"/>
<dbReference type="PANTHER" id="PTHR45929">
    <property type="entry name" value="JAK PATHWAY SIGNAL TRANSDUCTION ADAPTOR MOLECULE"/>
    <property type="match status" value="1"/>
</dbReference>
<feature type="compositionally biased region" description="Low complexity" evidence="3">
    <location>
        <begin position="276"/>
        <end position="299"/>
    </location>
</feature>
<gene>
    <name evidence="6" type="primary">LOC106059593</name>
</gene>
<dbReference type="InterPro" id="IPR050670">
    <property type="entry name" value="STAM"/>
</dbReference>
<dbReference type="InterPro" id="IPR001452">
    <property type="entry name" value="SH3_domain"/>
</dbReference>
<dbReference type="Pfam" id="PF14604">
    <property type="entry name" value="SH3_9"/>
    <property type="match status" value="2"/>
</dbReference>
<dbReference type="PANTHER" id="PTHR45929:SF3">
    <property type="entry name" value="JAK PATHWAY SIGNAL TRANSDUCTION ADAPTOR MOLECULE"/>
    <property type="match status" value="1"/>
</dbReference>
<dbReference type="Gene3D" id="2.30.30.40">
    <property type="entry name" value="SH3 Domains"/>
    <property type="match status" value="5"/>
</dbReference>
<feature type="compositionally biased region" description="Basic and acidic residues" evidence="3">
    <location>
        <begin position="309"/>
        <end position="329"/>
    </location>
</feature>
<evidence type="ECO:0000259" key="4">
    <source>
        <dbReference type="PROSITE" id="PS50002"/>
    </source>
</evidence>
<feature type="compositionally biased region" description="Polar residues" evidence="3">
    <location>
        <begin position="255"/>
        <end position="264"/>
    </location>
</feature>
<organism evidence="5 6">
    <name type="scientific">Biomphalaria glabrata</name>
    <name type="common">Bloodfluke planorb</name>
    <name type="synonym">Freshwater snail</name>
    <dbReference type="NCBI Taxonomy" id="6526"/>
    <lineage>
        <taxon>Eukaryota</taxon>
        <taxon>Metazoa</taxon>
        <taxon>Spiralia</taxon>
        <taxon>Lophotrochozoa</taxon>
        <taxon>Mollusca</taxon>
        <taxon>Gastropoda</taxon>
        <taxon>Heterobranchia</taxon>
        <taxon>Euthyneura</taxon>
        <taxon>Panpulmonata</taxon>
        <taxon>Hygrophila</taxon>
        <taxon>Lymnaeoidea</taxon>
        <taxon>Planorbidae</taxon>
        <taxon>Biomphalaria</taxon>
    </lineage>
</organism>
<proteinExistence type="predicted"/>
<dbReference type="PRINTS" id="PR00452">
    <property type="entry name" value="SH3DOMAIN"/>
</dbReference>
<feature type="compositionally biased region" description="Polar residues" evidence="3">
    <location>
        <begin position="594"/>
        <end position="604"/>
    </location>
</feature>
<feature type="compositionally biased region" description="Basic and acidic residues" evidence="3">
    <location>
        <begin position="560"/>
        <end position="584"/>
    </location>
</feature>
<evidence type="ECO:0000256" key="2">
    <source>
        <dbReference type="PROSITE-ProRule" id="PRU00192"/>
    </source>
</evidence>
<feature type="region of interest" description="Disordered" evidence="3">
    <location>
        <begin position="552"/>
        <end position="699"/>
    </location>
</feature>
<feature type="compositionally biased region" description="Polar residues" evidence="3">
    <location>
        <begin position="195"/>
        <end position="206"/>
    </location>
</feature>
<dbReference type="GeneID" id="106059593"/>
<dbReference type="RefSeq" id="XP_055893243.1">
    <property type="nucleotide sequence ID" value="XM_056037268.1"/>
</dbReference>
<dbReference type="CDD" id="cd00174">
    <property type="entry name" value="SH3"/>
    <property type="match status" value="2"/>
</dbReference>
<feature type="region of interest" description="Disordered" evidence="3">
    <location>
        <begin position="1"/>
        <end position="502"/>
    </location>
</feature>
<dbReference type="SUPFAM" id="SSF50044">
    <property type="entry name" value="SH3-domain"/>
    <property type="match status" value="5"/>
</dbReference>
<dbReference type="Proteomes" id="UP001165740">
    <property type="component" value="Chromosome 8"/>
</dbReference>
<feature type="compositionally biased region" description="Polar residues" evidence="3">
    <location>
        <begin position="417"/>
        <end position="442"/>
    </location>
</feature>
<keyword evidence="5" id="KW-1185">Reference proteome</keyword>
<dbReference type="InterPro" id="IPR036028">
    <property type="entry name" value="SH3-like_dom_sf"/>
</dbReference>
<dbReference type="GO" id="GO:0033565">
    <property type="term" value="C:ESCRT-0 complex"/>
    <property type="evidence" value="ECO:0007669"/>
    <property type="project" value="TreeGrafter"/>
</dbReference>
<evidence type="ECO:0000256" key="3">
    <source>
        <dbReference type="SAM" id="MobiDB-lite"/>
    </source>
</evidence>
<keyword evidence="1 2" id="KW-0728">SH3 domain</keyword>
<feature type="compositionally biased region" description="Pro residues" evidence="3">
    <location>
        <begin position="44"/>
        <end position="73"/>
    </location>
</feature>
<feature type="domain" description="SH3" evidence="4">
    <location>
        <begin position="981"/>
        <end position="1040"/>
    </location>
</feature>
<dbReference type="PROSITE" id="PS50002">
    <property type="entry name" value="SH3"/>
    <property type="match status" value="5"/>
</dbReference>